<gene>
    <name evidence="2" type="ORF">APZ00_19680</name>
</gene>
<dbReference type="Gene3D" id="3.30.40.250">
    <property type="match status" value="1"/>
</dbReference>
<keyword evidence="3" id="KW-1185">Reference proteome</keyword>
<dbReference type="Gene3D" id="3.30.160.660">
    <property type="match status" value="1"/>
</dbReference>
<evidence type="ECO:0000313" key="2">
    <source>
        <dbReference type="EMBL" id="ALV28991.1"/>
    </source>
</evidence>
<dbReference type="EMBL" id="CP013068">
    <property type="protein sequence ID" value="ALV28991.1"/>
    <property type="molecule type" value="Genomic_DNA"/>
</dbReference>
<dbReference type="Pfam" id="PF02624">
    <property type="entry name" value="YcaO"/>
    <property type="match status" value="1"/>
</dbReference>
<feature type="domain" description="YcaO" evidence="1">
    <location>
        <begin position="124"/>
        <end position="490"/>
    </location>
</feature>
<reference evidence="2 3" key="1">
    <citation type="submission" date="2015-10" db="EMBL/GenBank/DDBJ databases">
        <title>The world's first case of liver abscess caused by Pannonibacter phragmitetus.</title>
        <authorList>
            <person name="Ming D."/>
            <person name="Wang M."/>
            <person name="Zhou Y."/>
            <person name="Jiang T."/>
            <person name="Hu S."/>
        </authorList>
    </citation>
    <scope>NUCLEOTIDE SEQUENCE [LARGE SCALE GENOMIC DNA]</scope>
    <source>
        <strain evidence="2 3">31801</strain>
    </source>
</reference>
<organism evidence="2 3">
    <name type="scientific">Pannonibacter phragmitetus</name>
    <dbReference type="NCBI Taxonomy" id="121719"/>
    <lineage>
        <taxon>Bacteria</taxon>
        <taxon>Pseudomonadati</taxon>
        <taxon>Pseudomonadota</taxon>
        <taxon>Alphaproteobacteria</taxon>
        <taxon>Hyphomicrobiales</taxon>
        <taxon>Stappiaceae</taxon>
        <taxon>Pannonibacter</taxon>
    </lineage>
</organism>
<evidence type="ECO:0000313" key="3">
    <source>
        <dbReference type="Proteomes" id="UP000064921"/>
    </source>
</evidence>
<dbReference type="InterPro" id="IPR003776">
    <property type="entry name" value="YcaO-like_dom"/>
</dbReference>
<evidence type="ECO:0000259" key="1">
    <source>
        <dbReference type="PROSITE" id="PS51664"/>
    </source>
</evidence>
<accession>A0A0U3ERZ1</accession>
<name>A0A0U3ERZ1_9HYPH</name>
<dbReference type="Proteomes" id="UP000064921">
    <property type="component" value="Chromosome"/>
</dbReference>
<dbReference type="KEGG" id="pphr:APZ00_19680"/>
<sequence length="490" mass="52599">MDKAVAQKGAFLRAAETAEADPHGAFRSAAQGNGGTDGTAQALAFLLSCGFLEQSGGSLRAAEDVPPETLRLFAGFLDRFAPRIAFAPLADCPVHVCTAMPGPLPQGWQREALQPLLAQLACGGQGLERHRAVLGCLGELAERLSLIAQGPEDPLVLERQGEDDEDLPAGAFLQFSAAQEKELAGRVPALAAVWEDERIGWNRLSRRRMRVTSAFSDETALIPAFAVLLGEGRNAGIPQLPLGSALGSTLGAAVWTDRETAARRAVLELAERDAAGIWWHNRLGITPLPWAQVREFLPKICADWLSARARVTRFLYLPVDFSLHVIAAVSHGEDGKSGVIGVAGGLEAGAVLQSAIGELVQGEFALELAGRRSASGKEGGTVSALQSYAARDVRQDLRLEAATAAVVQDLEREFSWQEFEASLMAQKIRIWLADCSRAETGLACAKAVSPDLCSWLPRFGNPRLFTSPVRWGLRPLPAEEGKFSGRHYPF</sequence>
<dbReference type="PANTHER" id="PTHR37809:SF1">
    <property type="entry name" value="RIBOSOMAL PROTEIN S12 METHYLTHIOTRANSFERASE ACCESSORY FACTOR YCAO"/>
    <property type="match status" value="1"/>
</dbReference>
<protein>
    <recommendedName>
        <fullName evidence="1">YcaO domain-containing protein</fullName>
    </recommendedName>
</protein>
<dbReference type="Gene3D" id="3.30.1330.230">
    <property type="match status" value="1"/>
</dbReference>
<dbReference type="STRING" id="121719.APZ00_19680"/>
<dbReference type="PROSITE" id="PS51664">
    <property type="entry name" value="YCAO"/>
    <property type="match status" value="1"/>
</dbReference>
<dbReference type="PANTHER" id="PTHR37809">
    <property type="entry name" value="RIBOSOMAL PROTEIN S12 METHYLTHIOTRANSFERASE ACCESSORY FACTOR YCAO"/>
    <property type="match status" value="1"/>
</dbReference>
<dbReference type="AlphaFoldDB" id="A0A0U3ERZ1"/>
<proteinExistence type="predicted"/>